<protein>
    <submittedName>
        <fullName evidence="1">Uncharacterized protein</fullName>
    </submittedName>
</protein>
<evidence type="ECO:0000313" key="1">
    <source>
        <dbReference type="EMBL" id="KAK7845658.1"/>
    </source>
</evidence>
<organism evidence="1 2">
    <name type="scientific">Quercus suber</name>
    <name type="common">Cork oak</name>
    <dbReference type="NCBI Taxonomy" id="58331"/>
    <lineage>
        <taxon>Eukaryota</taxon>
        <taxon>Viridiplantae</taxon>
        <taxon>Streptophyta</taxon>
        <taxon>Embryophyta</taxon>
        <taxon>Tracheophyta</taxon>
        <taxon>Spermatophyta</taxon>
        <taxon>Magnoliopsida</taxon>
        <taxon>eudicotyledons</taxon>
        <taxon>Gunneridae</taxon>
        <taxon>Pentapetalae</taxon>
        <taxon>rosids</taxon>
        <taxon>fabids</taxon>
        <taxon>Fagales</taxon>
        <taxon>Fagaceae</taxon>
        <taxon>Quercus</taxon>
    </lineage>
</organism>
<evidence type="ECO:0000313" key="2">
    <source>
        <dbReference type="Proteomes" id="UP000237347"/>
    </source>
</evidence>
<comment type="caution">
    <text evidence="1">The sequence shown here is derived from an EMBL/GenBank/DDBJ whole genome shotgun (WGS) entry which is preliminary data.</text>
</comment>
<gene>
    <name evidence="1" type="ORF">CFP56_009058</name>
</gene>
<name>A0AAW0L1P5_QUESU</name>
<dbReference type="AlphaFoldDB" id="A0AAW0L1P5"/>
<reference evidence="1 2" key="1">
    <citation type="journal article" date="2018" name="Sci. Data">
        <title>The draft genome sequence of cork oak.</title>
        <authorList>
            <person name="Ramos A.M."/>
            <person name="Usie A."/>
            <person name="Barbosa P."/>
            <person name="Barros P.M."/>
            <person name="Capote T."/>
            <person name="Chaves I."/>
            <person name="Simoes F."/>
            <person name="Abreu I."/>
            <person name="Carrasquinho I."/>
            <person name="Faro C."/>
            <person name="Guimaraes J.B."/>
            <person name="Mendonca D."/>
            <person name="Nobrega F."/>
            <person name="Rodrigues L."/>
            <person name="Saibo N.J.M."/>
            <person name="Varela M.C."/>
            <person name="Egas C."/>
            <person name="Matos J."/>
            <person name="Miguel C.M."/>
            <person name="Oliveira M.M."/>
            <person name="Ricardo C.P."/>
            <person name="Goncalves S."/>
        </authorList>
    </citation>
    <scope>NUCLEOTIDE SEQUENCE [LARGE SCALE GENOMIC DNA]</scope>
    <source>
        <strain evidence="2">cv. HL8</strain>
    </source>
</reference>
<dbReference type="Proteomes" id="UP000237347">
    <property type="component" value="Unassembled WGS sequence"/>
</dbReference>
<sequence length="41" mass="4830">MPDFVSKLTWINHFPRQFLLVSLNSQSYTKASINYVFHAVE</sequence>
<keyword evidence="2" id="KW-1185">Reference proteome</keyword>
<proteinExistence type="predicted"/>
<dbReference type="EMBL" id="PKMF04000167">
    <property type="protein sequence ID" value="KAK7845658.1"/>
    <property type="molecule type" value="Genomic_DNA"/>
</dbReference>
<accession>A0AAW0L1P5</accession>